<reference evidence="1" key="1">
    <citation type="submission" date="2015-07" db="EMBL/GenBank/DDBJ databases">
        <title>MeaNS - Measles Nucleotide Surveillance Program.</title>
        <authorList>
            <person name="Tran T."/>
            <person name="Druce J."/>
        </authorList>
    </citation>
    <scope>NUCLEOTIDE SEQUENCE</scope>
    <source>
        <strain evidence="1">UCB-OBI-ISO-001</strain>
        <tissue evidence="1">Gonad</tissue>
    </source>
</reference>
<dbReference type="EMBL" id="KQ422516">
    <property type="protein sequence ID" value="KOF74740.1"/>
    <property type="molecule type" value="Genomic_DNA"/>
</dbReference>
<gene>
    <name evidence="1" type="ORF">OCBIM_22035692mg</name>
</gene>
<proteinExistence type="predicted"/>
<organism evidence="1">
    <name type="scientific">Octopus bimaculoides</name>
    <name type="common">California two-spotted octopus</name>
    <dbReference type="NCBI Taxonomy" id="37653"/>
    <lineage>
        <taxon>Eukaryota</taxon>
        <taxon>Metazoa</taxon>
        <taxon>Spiralia</taxon>
        <taxon>Lophotrochozoa</taxon>
        <taxon>Mollusca</taxon>
        <taxon>Cephalopoda</taxon>
        <taxon>Coleoidea</taxon>
        <taxon>Octopodiformes</taxon>
        <taxon>Octopoda</taxon>
        <taxon>Incirrata</taxon>
        <taxon>Octopodidae</taxon>
        <taxon>Octopus</taxon>
    </lineage>
</organism>
<dbReference type="AlphaFoldDB" id="A0A0L8GDW9"/>
<name>A0A0L8GDW9_OCTBM</name>
<protein>
    <submittedName>
        <fullName evidence="1">Uncharacterized protein</fullName>
    </submittedName>
</protein>
<accession>A0A0L8GDW9</accession>
<sequence>MALFNLTWIKVASIISLTRGPLRIINFIIHDKRVLLIFQPKIDVVSIVAVVICEAMW</sequence>
<evidence type="ECO:0000313" key="1">
    <source>
        <dbReference type="EMBL" id="KOF74740.1"/>
    </source>
</evidence>